<organism evidence="1 2">
    <name type="scientific">Candidatus Parabacteroides intestinigallinarum</name>
    <dbReference type="NCBI Taxonomy" id="2838722"/>
    <lineage>
        <taxon>Bacteria</taxon>
        <taxon>Pseudomonadati</taxon>
        <taxon>Bacteroidota</taxon>
        <taxon>Bacteroidia</taxon>
        <taxon>Bacteroidales</taxon>
        <taxon>Tannerellaceae</taxon>
        <taxon>Parabacteroides</taxon>
    </lineage>
</organism>
<reference evidence="1" key="2">
    <citation type="submission" date="2021-04" db="EMBL/GenBank/DDBJ databases">
        <authorList>
            <person name="Gilroy R."/>
        </authorList>
    </citation>
    <scope>NUCLEOTIDE SEQUENCE</scope>
    <source>
        <strain evidence="1">ChiHecec2B26-12326</strain>
    </source>
</reference>
<evidence type="ECO:0000313" key="1">
    <source>
        <dbReference type="EMBL" id="HIX87185.1"/>
    </source>
</evidence>
<sequence>MEQMTEFDRIVKKHANEIPCIQKAIDTLIEVGLTVTDEDFLSLAYEGARLREQAVSLATKEAEKFKISFRREQEKENISAEFFRVIETAKHQLRKALKSDFSNPLSPTAYHIQDGKVYLSTKWEEEMRLQCDPEETEARKKAKVLMNKAIAAIEALNAFVADNPYLGKGVTSSLDDRRCLIWIDGDGNIHREDNNLKFI</sequence>
<name>A0A9D1XTP8_9BACT</name>
<evidence type="ECO:0000313" key="2">
    <source>
        <dbReference type="Proteomes" id="UP000823847"/>
    </source>
</evidence>
<proteinExistence type="predicted"/>
<dbReference type="AlphaFoldDB" id="A0A9D1XTP8"/>
<protein>
    <submittedName>
        <fullName evidence="1">Uncharacterized protein</fullName>
    </submittedName>
</protein>
<comment type="caution">
    <text evidence="1">The sequence shown here is derived from an EMBL/GenBank/DDBJ whole genome shotgun (WGS) entry which is preliminary data.</text>
</comment>
<reference evidence="1" key="1">
    <citation type="journal article" date="2021" name="PeerJ">
        <title>Extensive microbial diversity within the chicken gut microbiome revealed by metagenomics and culture.</title>
        <authorList>
            <person name="Gilroy R."/>
            <person name="Ravi A."/>
            <person name="Getino M."/>
            <person name="Pursley I."/>
            <person name="Horton D.L."/>
            <person name="Alikhan N.F."/>
            <person name="Baker D."/>
            <person name="Gharbi K."/>
            <person name="Hall N."/>
            <person name="Watson M."/>
            <person name="Adriaenssens E.M."/>
            <person name="Foster-Nyarko E."/>
            <person name="Jarju S."/>
            <person name="Secka A."/>
            <person name="Antonio M."/>
            <person name="Oren A."/>
            <person name="Chaudhuri R.R."/>
            <person name="La Ragione R."/>
            <person name="Hildebrand F."/>
            <person name="Pallen M.J."/>
        </authorList>
    </citation>
    <scope>NUCLEOTIDE SEQUENCE</scope>
    <source>
        <strain evidence="1">ChiHecec2B26-12326</strain>
    </source>
</reference>
<accession>A0A9D1XTP8</accession>
<gene>
    <name evidence="1" type="ORF">H9848_11360</name>
</gene>
<dbReference type="EMBL" id="DXEN01000083">
    <property type="protein sequence ID" value="HIX87185.1"/>
    <property type="molecule type" value="Genomic_DNA"/>
</dbReference>
<dbReference type="Proteomes" id="UP000823847">
    <property type="component" value="Unassembled WGS sequence"/>
</dbReference>